<accession>A0A8H5GVB9</accession>
<sequence>MICQSCGNENPYKTRVDIADVSTQITELLRAVPLQTFHSPAVSRMLFDAEEDSRHYELEIAQLQSRVMHLRTKKRSLAKRVEKLKLLSSPHIPFAPWDFESYEKTVGVPEGTITWCRCWSTNLPCHLCSILPSVTTTSILTIILLAFKGTWPRQIFSRFFERSGCQLQTLHLIRLSVSDQDVIALLRHTPSLVELHIEEIKRNVHSRNLRYFNGTVFRFKDTVTPSFLTALHAYDHGMSSPLVPKLERLDLLVDGDLFDDGMFLEMVVSRWIPDKNYTLSVGVSSMKSVKIGVLDRTLKEDVKEQLLYLEKVGLKVIVYGRGTQEMEYSEDESEEEDEDDSEDE</sequence>
<name>A0A8H5GVB9_9AGAR</name>
<dbReference type="OrthoDB" id="3069700at2759"/>
<evidence type="ECO:0000313" key="4">
    <source>
        <dbReference type="Proteomes" id="UP000559256"/>
    </source>
</evidence>
<reference evidence="3 4" key="1">
    <citation type="journal article" date="2020" name="ISME J.">
        <title>Uncovering the hidden diversity of litter-decomposition mechanisms in mushroom-forming fungi.</title>
        <authorList>
            <person name="Floudas D."/>
            <person name="Bentzer J."/>
            <person name="Ahren D."/>
            <person name="Johansson T."/>
            <person name="Persson P."/>
            <person name="Tunlid A."/>
        </authorList>
    </citation>
    <scope>NUCLEOTIDE SEQUENCE [LARGE SCALE GENOMIC DNA]</scope>
    <source>
        <strain evidence="3 4">CBS 291.85</strain>
    </source>
</reference>
<gene>
    <name evidence="3" type="ORF">D9758_003357</name>
</gene>
<evidence type="ECO:0000256" key="1">
    <source>
        <dbReference type="SAM" id="Coils"/>
    </source>
</evidence>
<comment type="caution">
    <text evidence="3">The sequence shown here is derived from an EMBL/GenBank/DDBJ whole genome shotgun (WGS) entry which is preliminary data.</text>
</comment>
<feature type="compositionally biased region" description="Acidic residues" evidence="2">
    <location>
        <begin position="327"/>
        <end position="344"/>
    </location>
</feature>
<feature type="coiled-coil region" evidence="1">
    <location>
        <begin position="46"/>
        <end position="80"/>
    </location>
</feature>
<feature type="region of interest" description="Disordered" evidence="2">
    <location>
        <begin position="325"/>
        <end position="344"/>
    </location>
</feature>
<dbReference type="EMBL" id="JAACJM010000007">
    <property type="protein sequence ID" value="KAF5371597.1"/>
    <property type="molecule type" value="Genomic_DNA"/>
</dbReference>
<evidence type="ECO:0000256" key="2">
    <source>
        <dbReference type="SAM" id="MobiDB-lite"/>
    </source>
</evidence>
<dbReference type="AlphaFoldDB" id="A0A8H5GVB9"/>
<keyword evidence="1" id="KW-0175">Coiled coil</keyword>
<protein>
    <submittedName>
        <fullName evidence="3">Uncharacterized protein</fullName>
    </submittedName>
</protein>
<evidence type="ECO:0000313" key="3">
    <source>
        <dbReference type="EMBL" id="KAF5371597.1"/>
    </source>
</evidence>
<dbReference type="Proteomes" id="UP000559256">
    <property type="component" value="Unassembled WGS sequence"/>
</dbReference>
<proteinExistence type="predicted"/>
<organism evidence="3 4">
    <name type="scientific">Tetrapyrgos nigripes</name>
    <dbReference type="NCBI Taxonomy" id="182062"/>
    <lineage>
        <taxon>Eukaryota</taxon>
        <taxon>Fungi</taxon>
        <taxon>Dikarya</taxon>
        <taxon>Basidiomycota</taxon>
        <taxon>Agaricomycotina</taxon>
        <taxon>Agaricomycetes</taxon>
        <taxon>Agaricomycetidae</taxon>
        <taxon>Agaricales</taxon>
        <taxon>Marasmiineae</taxon>
        <taxon>Marasmiaceae</taxon>
        <taxon>Tetrapyrgos</taxon>
    </lineage>
</organism>
<keyword evidence="4" id="KW-1185">Reference proteome</keyword>